<evidence type="ECO:0008006" key="2">
    <source>
        <dbReference type="Google" id="ProtNLM"/>
    </source>
</evidence>
<dbReference type="SUPFAM" id="SSF56235">
    <property type="entry name" value="N-terminal nucleophile aminohydrolases (Ntn hydrolases)"/>
    <property type="match status" value="1"/>
</dbReference>
<evidence type="ECO:0000313" key="1">
    <source>
        <dbReference type="EMBL" id="CEA12760.1"/>
    </source>
</evidence>
<reference evidence="1" key="1">
    <citation type="submission" date="2014-08" db="EMBL/GenBank/DDBJ databases">
        <authorList>
            <person name="Wibberg D."/>
        </authorList>
    </citation>
    <scope>NUCLEOTIDE SEQUENCE</scope>
</reference>
<dbReference type="InterPro" id="IPR029055">
    <property type="entry name" value="Ntn_hydrolases_N"/>
</dbReference>
<dbReference type="Gene3D" id="3.60.20.10">
    <property type="entry name" value="Glutamine Phosphoribosylpyrophosphate, subunit 1, domain 1"/>
    <property type="match status" value="1"/>
</dbReference>
<name>A0A090I4M7_METFO</name>
<dbReference type="EMBL" id="LN515531">
    <property type="protein sequence ID" value="CEA12760.1"/>
    <property type="molecule type" value="Genomic_DNA"/>
</dbReference>
<gene>
    <name evidence="1" type="ORF">DSM1535_0397</name>
</gene>
<dbReference type="RefSeq" id="WP_048072061.1">
    <property type="nucleotide sequence ID" value="NZ_CALCVY010000076.1"/>
</dbReference>
<dbReference type="KEGG" id="mfi:DSM1535_0397"/>
<accession>A0A090I4M7</accession>
<organism evidence="1">
    <name type="scientific">Methanobacterium formicicum</name>
    <dbReference type="NCBI Taxonomy" id="2162"/>
    <lineage>
        <taxon>Archaea</taxon>
        <taxon>Methanobacteriati</taxon>
        <taxon>Methanobacteriota</taxon>
        <taxon>Methanomada group</taxon>
        <taxon>Methanobacteria</taxon>
        <taxon>Methanobacteriales</taxon>
        <taxon>Methanobacteriaceae</taxon>
        <taxon>Methanobacterium</taxon>
    </lineage>
</organism>
<sequence>MTCIAGVITPHKKIVMAADSGNNDGFGAYTILKNQKKIFQTPNGMIIGVAGSSRIGQILNHDFDPPTDKHKDPFLYLLKEFIPALKEKLQEENLVDDHKMKYDSSLLIGYKGRLFRVGEDYDIIESNDNYDAIGSGRYDARGALYALKQTKTLSCEKMVKTAVSAAINADVNIKPPIIIEYTK</sequence>
<dbReference type="PATRIC" id="fig|2162.9.peg.415"/>
<proteinExistence type="predicted"/>
<protein>
    <recommendedName>
        <fullName evidence="2">20S proteasome A and B subunits</fullName>
    </recommendedName>
</protein>
<dbReference type="AlphaFoldDB" id="A0A090I4M7"/>